<dbReference type="InterPro" id="IPR008969">
    <property type="entry name" value="CarboxyPept-like_regulatory"/>
</dbReference>
<comment type="subcellular location">
    <subcellularLocation>
        <location evidence="1">Cell outer membrane</location>
    </subcellularLocation>
</comment>
<dbReference type="RefSeq" id="WP_085471124.1">
    <property type="nucleotide sequence ID" value="NZ_CP038029.1"/>
</dbReference>
<evidence type="ECO:0000313" key="6">
    <source>
        <dbReference type="Proteomes" id="UP000192980"/>
    </source>
</evidence>
<keyword evidence="6" id="KW-1185">Reference proteome</keyword>
<dbReference type="EMBL" id="FXAU01000001">
    <property type="protein sequence ID" value="SMG06771.1"/>
    <property type="molecule type" value="Genomic_DNA"/>
</dbReference>
<dbReference type="Gene3D" id="2.170.130.10">
    <property type="entry name" value="TonB-dependent receptor, plug domain"/>
    <property type="match status" value="1"/>
</dbReference>
<evidence type="ECO:0000256" key="1">
    <source>
        <dbReference type="ARBA" id="ARBA00004442"/>
    </source>
</evidence>
<accession>A0A1X7HYW6</accession>
<dbReference type="Pfam" id="PF07715">
    <property type="entry name" value="Plug"/>
    <property type="match status" value="1"/>
</dbReference>
<gene>
    <name evidence="5" type="ORF">SAMN05660862_0212</name>
</gene>
<dbReference type="InterPro" id="IPR036942">
    <property type="entry name" value="Beta-barrel_TonB_sf"/>
</dbReference>
<organism evidence="5 6">
    <name type="scientific">Sphingobacterium psychroaquaticum</name>
    <dbReference type="NCBI Taxonomy" id="561061"/>
    <lineage>
        <taxon>Bacteria</taxon>
        <taxon>Pseudomonadati</taxon>
        <taxon>Bacteroidota</taxon>
        <taxon>Sphingobacteriia</taxon>
        <taxon>Sphingobacteriales</taxon>
        <taxon>Sphingobacteriaceae</taxon>
        <taxon>Sphingobacterium</taxon>
    </lineage>
</organism>
<proteinExistence type="predicted"/>
<evidence type="ECO:0000256" key="2">
    <source>
        <dbReference type="ARBA" id="ARBA00023136"/>
    </source>
</evidence>
<dbReference type="Gene3D" id="2.60.40.1120">
    <property type="entry name" value="Carboxypeptidase-like, regulatory domain"/>
    <property type="match status" value="1"/>
</dbReference>
<dbReference type="GO" id="GO:0009279">
    <property type="term" value="C:cell outer membrane"/>
    <property type="evidence" value="ECO:0007669"/>
    <property type="project" value="UniProtKB-SubCell"/>
</dbReference>
<dbReference type="Pfam" id="PF13715">
    <property type="entry name" value="CarbopepD_reg_2"/>
    <property type="match status" value="1"/>
</dbReference>
<reference evidence="5 6" key="1">
    <citation type="submission" date="2017-04" db="EMBL/GenBank/DDBJ databases">
        <authorList>
            <person name="Afonso C.L."/>
            <person name="Miller P.J."/>
            <person name="Scott M.A."/>
            <person name="Spackman E."/>
            <person name="Goraichik I."/>
            <person name="Dimitrov K.M."/>
            <person name="Suarez D.L."/>
            <person name="Swayne D.E."/>
        </authorList>
    </citation>
    <scope>NUCLEOTIDE SEQUENCE [LARGE SCALE GENOMIC DNA]</scope>
    <source>
        <strain evidence="5 6">DSM 22418</strain>
    </source>
</reference>
<dbReference type="OrthoDB" id="9803050at2"/>
<dbReference type="SUPFAM" id="SSF56935">
    <property type="entry name" value="Porins"/>
    <property type="match status" value="1"/>
</dbReference>
<evidence type="ECO:0000313" key="5">
    <source>
        <dbReference type="EMBL" id="SMG06771.1"/>
    </source>
</evidence>
<keyword evidence="5" id="KW-0675">Receptor</keyword>
<dbReference type="STRING" id="561061.SAMN05660862_0212"/>
<dbReference type="Gene3D" id="2.40.170.20">
    <property type="entry name" value="TonB-dependent receptor, beta-barrel domain"/>
    <property type="match status" value="1"/>
</dbReference>
<keyword evidence="2" id="KW-0472">Membrane</keyword>
<protein>
    <submittedName>
        <fullName evidence="5">TonB-dependent Receptor Plug Domain</fullName>
    </submittedName>
</protein>
<dbReference type="Proteomes" id="UP000192980">
    <property type="component" value="Unassembled WGS sequence"/>
</dbReference>
<keyword evidence="3" id="KW-0998">Cell outer membrane</keyword>
<evidence type="ECO:0000256" key="3">
    <source>
        <dbReference type="ARBA" id="ARBA00023237"/>
    </source>
</evidence>
<name>A0A1X7HYW6_9SPHI</name>
<feature type="domain" description="TonB-dependent receptor plug" evidence="4">
    <location>
        <begin position="142"/>
        <end position="219"/>
    </location>
</feature>
<dbReference type="InterPro" id="IPR012910">
    <property type="entry name" value="Plug_dom"/>
</dbReference>
<dbReference type="SUPFAM" id="SSF49464">
    <property type="entry name" value="Carboxypeptidase regulatory domain-like"/>
    <property type="match status" value="1"/>
</dbReference>
<dbReference type="InterPro" id="IPR037066">
    <property type="entry name" value="Plug_dom_sf"/>
</dbReference>
<dbReference type="AlphaFoldDB" id="A0A1X7HYW6"/>
<sequence length="772" mass="87022">MFRIVSLFVLLMVGMSSFAQQKVTFSGVVRDAGSGETLIGALVALEKTELATSTNNYGFYSLSTQPGTYRAIVSYVGYESKVVELALTASKRMDIELRAVDNLLDEVVVSAKKRDGNVTNAQMGAMNFTMEEVKNIPVVFGEKDLLKTIQLLPGVQSGGEGSSNFYVRGGGGDQNLILLDEATVYNASHLMGFFSTFNSDAIKDVQLYKGGIPAHFGGRVSSVLDIAMLDGNKKKFTAEGGVGLIASRLKVEGPLVKDKSSFMLSGRRTYADMFLKLSKDPDVNKSKLYFYDLNAKVNYKFDEKNTLYLSGYFGKDDLGYSDLFSFDWGNATATVRWNHILNDRLFSNTTFIYSDFAYNVMVNSDNSDFKIASKIRNWNVKQDFSFYSSPTSTLRFGVQGLQQSIHPARIKAGEGSTVNDLDVGSRQGVEVAGYVSHEWKPSDRLSMIYGLRATDFMVMGPGSFYEFDGDGEPISEQYYGSKIVKHYFQLEPRFSASFLLNKKSSIKASFNRMAQNLHQLTNTTSSLPTDQYVVSSLNIKPQIANQVALGYFRNFKNNDYEFSVEAYYKAMDNQIDFKNGADLQANKFFEGDLLFGIGRAYGAEWYLRKNTGRFTGWISYTLSKSERKFDGINDGNWFRARQDRVHDISVVGIYELSKKWTLGATFVFNTGNAVTFPSGKYEMDGKTMFYYTERNGYRMPNYHRLDLSATYEPNKENKRFKSSWSFGVYNAYNRKNAYIIDFRENESNKNITEAYRVALFGAIPSVTWNFKF</sequence>
<evidence type="ECO:0000259" key="4">
    <source>
        <dbReference type="Pfam" id="PF07715"/>
    </source>
</evidence>